<dbReference type="EMBL" id="AZGZ01000019">
    <property type="protein sequence ID" value="KZZ89822.1"/>
    <property type="molecule type" value="Genomic_DNA"/>
</dbReference>
<organism evidence="9 10">
    <name type="scientific">Ascosphaera apis ARSEF 7405</name>
    <dbReference type="NCBI Taxonomy" id="392613"/>
    <lineage>
        <taxon>Eukaryota</taxon>
        <taxon>Fungi</taxon>
        <taxon>Dikarya</taxon>
        <taxon>Ascomycota</taxon>
        <taxon>Pezizomycotina</taxon>
        <taxon>Eurotiomycetes</taxon>
        <taxon>Eurotiomycetidae</taxon>
        <taxon>Onygenales</taxon>
        <taxon>Ascosphaeraceae</taxon>
        <taxon>Ascosphaera</taxon>
    </lineage>
</organism>
<dbReference type="SUPFAM" id="SSF50249">
    <property type="entry name" value="Nucleic acid-binding proteins"/>
    <property type="match status" value="1"/>
</dbReference>
<dbReference type="Gene3D" id="2.40.50.140">
    <property type="entry name" value="Nucleic acid-binding proteins"/>
    <property type="match status" value="1"/>
</dbReference>
<dbReference type="FunFam" id="3.30.1490.120:FF:000001">
    <property type="entry name" value="DNA-directed RNA polymerase II subunit RPB7"/>
    <property type="match status" value="1"/>
</dbReference>
<evidence type="ECO:0000256" key="2">
    <source>
        <dbReference type="ARBA" id="ARBA00009307"/>
    </source>
</evidence>
<dbReference type="GO" id="GO:0005666">
    <property type="term" value="C:RNA polymerase III complex"/>
    <property type="evidence" value="ECO:0007669"/>
    <property type="project" value="EnsemblFungi"/>
</dbReference>
<dbReference type="Proteomes" id="UP000242877">
    <property type="component" value="Unassembled WGS sequence"/>
</dbReference>
<dbReference type="CDD" id="cd04330">
    <property type="entry name" value="RNAP_III_Rpc25_N"/>
    <property type="match status" value="1"/>
</dbReference>
<evidence type="ECO:0000313" key="9">
    <source>
        <dbReference type="EMBL" id="KZZ89822.1"/>
    </source>
</evidence>
<proteinExistence type="inferred from homology"/>
<dbReference type="AlphaFoldDB" id="A0A167XA23"/>
<comment type="subcellular location">
    <subcellularLocation>
        <location evidence="1 6">Nucleus</location>
    </subcellularLocation>
</comment>
<evidence type="ECO:0000256" key="3">
    <source>
        <dbReference type="ARBA" id="ARBA00022478"/>
    </source>
</evidence>
<protein>
    <recommendedName>
        <fullName evidence="6">DNA-directed RNA polymerase subunit</fullName>
    </recommendedName>
</protein>
<feature type="domain" description="RNA polymerase III subunit Rpc25" evidence="8">
    <location>
        <begin position="83"/>
        <end position="193"/>
    </location>
</feature>
<comment type="caution">
    <text evidence="9">The sequence shown here is derived from an EMBL/GenBank/DDBJ whole genome shotgun (WGS) entry which is preliminary data.</text>
</comment>
<evidence type="ECO:0000256" key="6">
    <source>
        <dbReference type="RuleBase" id="RU369086"/>
    </source>
</evidence>
<comment type="function">
    <text evidence="6">DNA-dependent RNA polymerase which catalyzes the transcription of DNA into RNA using the four ribonucleoside triphosphates as substrates.</text>
</comment>
<evidence type="ECO:0000259" key="7">
    <source>
        <dbReference type="Pfam" id="PF03876"/>
    </source>
</evidence>
<dbReference type="PANTHER" id="PTHR12709">
    <property type="entry name" value="DNA-DIRECTED RNA POLYMERASE II, III"/>
    <property type="match status" value="1"/>
</dbReference>
<dbReference type="GO" id="GO:0000785">
    <property type="term" value="C:chromatin"/>
    <property type="evidence" value="ECO:0007669"/>
    <property type="project" value="EnsemblFungi"/>
</dbReference>
<dbReference type="InterPro" id="IPR012340">
    <property type="entry name" value="NA-bd_OB-fold"/>
</dbReference>
<keyword evidence="5 6" id="KW-0539">Nucleus</keyword>
<dbReference type="VEuPathDB" id="FungiDB:AAP_04173"/>
<evidence type="ECO:0000259" key="8">
    <source>
        <dbReference type="Pfam" id="PF08292"/>
    </source>
</evidence>
<dbReference type="InterPro" id="IPR013238">
    <property type="entry name" value="RNA_pol_III_Rbc25"/>
</dbReference>
<dbReference type="InterPro" id="IPR045113">
    <property type="entry name" value="Rpb7-like"/>
</dbReference>
<dbReference type="OrthoDB" id="10256606at2759"/>
<dbReference type="InterPro" id="IPR005576">
    <property type="entry name" value="Rpb7-like_N"/>
</dbReference>
<dbReference type="Pfam" id="PF08292">
    <property type="entry name" value="RNA_pol_Rbc25"/>
    <property type="match status" value="1"/>
</dbReference>
<dbReference type="GO" id="GO:0006386">
    <property type="term" value="P:termination of RNA polymerase III transcription"/>
    <property type="evidence" value="ECO:0007669"/>
    <property type="project" value="EnsemblFungi"/>
</dbReference>
<evidence type="ECO:0000256" key="1">
    <source>
        <dbReference type="ARBA" id="ARBA00004123"/>
    </source>
</evidence>
<dbReference type="PANTHER" id="PTHR12709:SF1">
    <property type="entry name" value="DNA-DIRECTED RNA POLYMERASE III SUBUNIT RPC8"/>
    <property type="match status" value="1"/>
</dbReference>
<feature type="domain" description="RNA polymerase Rpb7-like N-terminal" evidence="7">
    <location>
        <begin position="8"/>
        <end position="64"/>
    </location>
</feature>
<dbReference type="GO" id="GO:0042797">
    <property type="term" value="P:tRNA transcription by RNA polymerase III"/>
    <property type="evidence" value="ECO:0007669"/>
    <property type="project" value="EnsemblFungi"/>
</dbReference>
<gene>
    <name evidence="9" type="ORF">AAP_04173</name>
</gene>
<dbReference type="Gene3D" id="3.30.1490.120">
    <property type="entry name" value="RNA polymerase Rpb7-like, N-terminal domain"/>
    <property type="match status" value="1"/>
</dbReference>
<name>A0A167XA23_9EURO</name>
<keyword evidence="4 6" id="KW-0804">Transcription</keyword>
<comment type="similarity">
    <text evidence="2">Belongs to the eukaryotic RPB7/RPC8 RNA polymerase subunit family.</text>
</comment>
<dbReference type="InterPro" id="IPR036898">
    <property type="entry name" value="RNA_pol_Rpb7-like_N_sf"/>
</dbReference>
<dbReference type="GO" id="GO:0003899">
    <property type="term" value="F:DNA-directed RNA polymerase activity"/>
    <property type="evidence" value="ECO:0007669"/>
    <property type="project" value="EnsemblFungi"/>
</dbReference>
<keyword evidence="10" id="KW-1185">Reference proteome</keyword>
<evidence type="ECO:0000256" key="5">
    <source>
        <dbReference type="ARBA" id="ARBA00023242"/>
    </source>
</evidence>
<dbReference type="Pfam" id="PF03876">
    <property type="entry name" value="SHS2_Rpb7-N"/>
    <property type="match status" value="1"/>
</dbReference>
<reference evidence="9 10" key="1">
    <citation type="journal article" date="2016" name="Genome Biol. Evol.">
        <title>Divergent and convergent evolution of fungal pathogenicity.</title>
        <authorList>
            <person name="Shang Y."/>
            <person name="Xiao G."/>
            <person name="Zheng P."/>
            <person name="Cen K."/>
            <person name="Zhan S."/>
            <person name="Wang C."/>
        </authorList>
    </citation>
    <scope>NUCLEOTIDE SEQUENCE [LARGE SCALE GENOMIC DNA]</scope>
    <source>
        <strain evidence="9 10">ARSEF 7405</strain>
    </source>
</reference>
<dbReference type="FunFam" id="2.40.50.140:FF:000221">
    <property type="entry name" value="DNA-directed RNA polymerase III subunit"/>
    <property type="match status" value="1"/>
</dbReference>
<sequence>MFILTTISDLIQVSPEDFSKPSAVAIEDNINAKYANKVIQNVGLCIGMYDLLESSDGLIGHGTGLVNVNVKFRMIVFRPFKGEIILGKITGGTEKGIKISLEFFNDILVPPNLLLDGARFDYTDQVWVWDNGDGSTFYFDIGETVRFRVEAEEWHDQIPDAPSLEGTTVSERRPPYSIIGSMQIAGLGLVAWWA</sequence>
<evidence type="ECO:0000256" key="4">
    <source>
        <dbReference type="ARBA" id="ARBA00023163"/>
    </source>
</evidence>
<keyword evidence="3 6" id="KW-0240">DNA-directed RNA polymerase</keyword>
<evidence type="ECO:0000313" key="10">
    <source>
        <dbReference type="Proteomes" id="UP000242877"/>
    </source>
</evidence>
<dbReference type="GO" id="GO:0006384">
    <property type="term" value="P:transcription initiation at RNA polymerase III promoter"/>
    <property type="evidence" value="ECO:0007669"/>
    <property type="project" value="EnsemblFungi"/>
</dbReference>
<dbReference type="SUPFAM" id="SSF88798">
    <property type="entry name" value="N-terminal, heterodimerisation domain of RBP7 (RpoE)"/>
    <property type="match status" value="1"/>
</dbReference>
<accession>A0A167XA23</accession>